<protein>
    <submittedName>
        <fullName evidence="2">Uncharacterized protein</fullName>
    </submittedName>
</protein>
<sequence length="149" mass="16723">MRHLCIVKGSLYETVLAPELEDKRSHTPALLSEHYKEGHTTRQEYFYEATLAFELKDKEQNGKGKAERTHAEAVNASEEAPVSVPPCNDSEKSEAKLVTELNVDYSDIGDENNLFQNPFGIDDNCGEVETEPIVKIWSSRRMTGFGACE</sequence>
<dbReference type="GeneID" id="4588004"/>
<dbReference type="OrthoDB" id="4502788at2759"/>
<proteinExistence type="predicted"/>
<name>A1DCP4_NEOFI</name>
<dbReference type="HOGENOM" id="CLU_1750175_0_0_1"/>
<evidence type="ECO:0000313" key="3">
    <source>
        <dbReference type="Proteomes" id="UP000006702"/>
    </source>
</evidence>
<gene>
    <name evidence="2" type="ORF">NFIA_026780</name>
</gene>
<organism evidence="2 3">
    <name type="scientific">Neosartorya fischeri (strain ATCC 1020 / DSM 3700 / CBS 544.65 / FGSC A1164 / JCM 1740 / NRRL 181 / WB 181)</name>
    <name type="common">Aspergillus fischerianus</name>
    <dbReference type="NCBI Taxonomy" id="331117"/>
    <lineage>
        <taxon>Eukaryota</taxon>
        <taxon>Fungi</taxon>
        <taxon>Dikarya</taxon>
        <taxon>Ascomycota</taxon>
        <taxon>Pezizomycotina</taxon>
        <taxon>Eurotiomycetes</taxon>
        <taxon>Eurotiomycetidae</taxon>
        <taxon>Eurotiales</taxon>
        <taxon>Aspergillaceae</taxon>
        <taxon>Aspergillus</taxon>
        <taxon>Aspergillus subgen. Fumigati</taxon>
    </lineage>
</organism>
<dbReference type="Proteomes" id="UP000006702">
    <property type="component" value="Unassembled WGS sequence"/>
</dbReference>
<evidence type="ECO:0000256" key="1">
    <source>
        <dbReference type="SAM" id="MobiDB-lite"/>
    </source>
</evidence>
<dbReference type="KEGG" id="nfi:NFIA_026780"/>
<dbReference type="RefSeq" id="XP_001261501.1">
    <property type="nucleotide sequence ID" value="XM_001261500.1"/>
</dbReference>
<feature type="compositionally biased region" description="Basic and acidic residues" evidence="1">
    <location>
        <begin position="58"/>
        <end position="71"/>
    </location>
</feature>
<dbReference type="EMBL" id="DS027695">
    <property type="protein sequence ID" value="EAW19604.1"/>
    <property type="molecule type" value="Genomic_DNA"/>
</dbReference>
<reference evidence="3" key="1">
    <citation type="journal article" date="2008" name="PLoS Genet.">
        <title>Genomic islands in the pathogenic filamentous fungus Aspergillus fumigatus.</title>
        <authorList>
            <person name="Fedorova N.D."/>
            <person name="Khaldi N."/>
            <person name="Joardar V.S."/>
            <person name="Maiti R."/>
            <person name="Amedeo P."/>
            <person name="Anderson M.J."/>
            <person name="Crabtree J."/>
            <person name="Silva J.C."/>
            <person name="Badger J.H."/>
            <person name="Albarraq A."/>
            <person name="Angiuoli S."/>
            <person name="Bussey H."/>
            <person name="Bowyer P."/>
            <person name="Cotty P.J."/>
            <person name="Dyer P.S."/>
            <person name="Egan A."/>
            <person name="Galens K."/>
            <person name="Fraser-Liggett C.M."/>
            <person name="Haas B.J."/>
            <person name="Inman J.M."/>
            <person name="Kent R."/>
            <person name="Lemieux S."/>
            <person name="Malavazi I."/>
            <person name="Orvis J."/>
            <person name="Roemer T."/>
            <person name="Ronning C.M."/>
            <person name="Sundaram J.P."/>
            <person name="Sutton G."/>
            <person name="Turner G."/>
            <person name="Venter J.C."/>
            <person name="White O.R."/>
            <person name="Whitty B.R."/>
            <person name="Youngman P."/>
            <person name="Wolfe K.H."/>
            <person name="Goldman G.H."/>
            <person name="Wortman J.R."/>
            <person name="Jiang B."/>
            <person name="Denning D.W."/>
            <person name="Nierman W.C."/>
        </authorList>
    </citation>
    <scope>NUCLEOTIDE SEQUENCE [LARGE SCALE GENOMIC DNA]</scope>
    <source>
        <strain evidence="3">ATCC 1020 / DSM 3700 / CBS 544.65 / FGSC A1164 / JCM 1740 / NRRL 181 / WB 181</strain>
    </source>
</reference>
<dbReference type="VEuPathDB" id="FungiDB:NFIA_026780"/>
<keyword evidence="3" id="KW-1185">Reference proteome</keyword>
<accession>A1DCP4</accession>
<dbReference type="AlphaFoldDB" id="A1DCP4"/>
<evidence type="ECO:0000313" key="2">
    <source>
        <dbReference type="EMBL" id="EAW19604.1"/>
    </source>
</evidence>
<feature type="region of interest" description="Disordered" evidence="1">
    <location>
        <begin position="58"/>
        <end position="91"/>
    </location>
</feature>